<organism evidence="1 2">
    <name type="scientific">Streptomyces sparsogenes DSM 40356</name>
    <dbReference type="NCBI Taxonomy" id="1331668"/>
    <lineage>
        <taxon>Bacteria</taxon>
        <taxon>Bacillati</taxon>
        <taxon>Actinomycetota</taxon>
        <taxon>Actinomycetes</taxon>
        <taxon>Kitasatosporales</taxon>
        <taxon>Streptomycetaceae</taxon>
        <taxon>Streptomyces</taxon>
    </lineage>
</organism>
<reference evidence="1 2" key="1">
    <citation type="submission" date="2013-05" db="EMBL/GenBank/DDBJ databases">
        <title>Genome sequence of Streptomyces sparsogenes DSM 40356.</title>
        <authorList>
            <person name="Coyne S."/>
            <person name="Seebeck F.P."/>
        </authorList>
    </citation>
    <scope>NUCLEOTIDE SEQUENCE [LARGE SCALE GENOMIC DNA]</scope>
    <source>
        <strain evidence="1 2">DSM 40356</strain>
    </source>
</reference>
<dbReference type="Proteomes" id="UP000186168">
    <property type="component" value="Unassembled WGS sequence"/>
</dbReference>
<keyword evidence="2" id="KW-1185">Reference proteome</keyword>
<evidence type="ECO:0000313" key="1">
    <source>
        <dbReference type="EMBL" id="OMI33330.1"/>
    </source>
</evidence>
<gene>
    <name evidence="1" type="ORF">SPAR_41884</name>
</gene>
<comment type="caution">
    <text evidence="1">The sequence shown here is derived from an EMBL/GenBank/DDBJ whole genome shotgun (WGS) entry which is preliminary data.</text>
</comment>
<protein>
    <submittedName>
        <fullName evidence="1">Uncharacterized protein</fullName>
    </submittedName>
</protein>
<dbReference type="AlphaFoldDB" id="A0A1R1S4V6"/>
<dbReference type="EMBL" id="ASQP01000543">
    <property type="protein sequence ID" value="OMI33330.1"/>
    <property type="molecule type" value="Genomic_DNA"/>
</dbReference>
<accession>A0A1R1S4V6</accession>
<evidence type="ECO:0000313" key="2">
    <source>
        <dbReference type="Proteomes" id="UP000186168"/>
    </source>
</evidence>
<name>A0A1R1S4V6_9ACTN</name>
<proteinExistence type="predicted"/>
<sequence length="84" mass="9230">MQQSRLQVCCIEQFFVAITEQGDGVVGHIADIPLRVDGQPRFPFRTQHVAVVQVAVNKCVRLLRTQLPEGQESGFDLAPVQGVG</sequence>